<gene>
    <name evidence="1" type="ORF">OXU80_23480</name>
</gene>
<sequence>MIPTKTLVAALVLASGLAAPLAAQEGGHAGHGAAAGAMPMSPASSAYMEAMTRMDDAMRTMPMTGKPGHDFAAMMIPHHRAAIEMAEAYLASGDADPELTKMANDVVAAQKAEIATLEAWLAKHPVP</sequence>
<protein>
    <submittedName>
        <fullName evidence="1">DUF305 domain-containing protein</fullName>
    </submittedName>
</protein>
<name>A0ACD4NLY0_9HYPH</name>
<proteinExistence type="predicted"/>
<keyword evidence="2" id="KW-1185">Reference proteome</keyword>
<dbReference type="EMBL" id="CP113520">
    <property type="protein sequence ID" value="WAJ27772.1"/>
    <property type="molecule type" value="Genomic_DNA"/>
</dbReference>
<accession>A0ACD4NLY0</accession>
<reference evidence="1" key="1">
    <citation type="submission" date="2022-11" db="EMBL/GenBank/DDBJ databases">
        <title>beta-Carotene-producing bacterium, Jeongeuplla avenae sp. nov., alleviates the salt stress of Arabidopsis seedlings.</title>
        <authorList>
            <person name="Jiang L."/>
            <person name="Lee J."/>
        </authorList>
    </citation>
    <scope>NUCLEOTIDE SEQUENCE</scope>
    <source>
        <strain evidence="1">DY_R2A_6</strain>
    </source>
</reference>
<evidence type="ECO:0000313" key="2">
    <source>
        <dbReference type="Proteomes" id="UP001163223"/>
    </source>
</evidence>
<organism evidence="1 2">
    <name type="scientific">Antarcticirhabdus aurantiaca</name>
    <dbReference type="NCBI Taxonomy" id="2606717"/>
    <lineage>
        <taxon>Bacteria</taxon>
        <taxon>Pseudomonadati</taxon>
        <taxon>Pseudomonadota</taxon>
        <taxon>Alphaproteobacteria</taxon>
        <taxon>Hyphomicrobiales</taxon>
        <taxon>Aurantimonadaceae</taxon>
        <taxon>Antarcticirhabdus</taxon>
    </lineage>
</organism>
<evidence type="ECO:0000313" key="1">
    <source>
        <dbReference type="EMBL" id="WAJ27772.1"/>
    </source>
</evidence>
<dbReference type="Proteomes" id="UP001163223">
    <property type="component" value="Chromosome"/>
</dbReference>